<gene>
    <name evidence="1" type="ORF">QAD02_024373</name>
</gene>
<protein>
    <submittedName>
        <fullName evidence="1">Uncharacterized protein</fullName>
    </submittedName>
</protein>
<keyword evidence="2" id="KW-1185">Reference proteome</keyword>
<dbReference type="EMBL" id="CM056741">
    <property type="protein sequence ID" value="KAJ8688578.1"/>
    <property type="molecule type" value="Genomic_DNA"/>
</dbReference>
<sequence>MAEQVMGSSASDTSNENQPNEQKLFDSAKSIFSWSKYLMKPFGIWPDSPNPFLFYPLFAYFGYSMVLDYINWGRAMKSFVLMKMIGATMQSVTLLQIFIRILTLKGFNEDYGELVTEFCKDYSPAKYRSKEERKTFFYYNWCAKLFILSVNSFLALVAVLYFSKPLVRQIGVLKHPNRTFSYDLPYRVWLWYKIPDAQTYILTYISQFPILYVSMWTNLSMDCITLALTIHLCGQFAVLSVRIKETDFLNKPDNLFLIIQQHQRLIHFAGKLKKMYKVVLLSLFLGSTISICVLVYQTLVNLAAHEKANLLTYLVFGTLATIRLFAHCWAGEYLMHESMMVSDAYYHTIWYALPVKSQKILMMCIRRSQSPVSLSAGNFSRFSLMLFVNIMKTAMAYLSFLRNFV</sequence>
<name>A0ACC2PZL0_9HYME</name>
<comment type="caution">
    <text evidence="1">The sequence shown here is derived from an EMBL/GenBank/DDBJ whole genome shotgun (WGS) entry which is preliminary data.</text>
</comment>
<dbReference type="Proteomes" id="UP001239111">
    <property type="component" value="Chromosome 1"/>
</dbReference>
<evidence type="ECO:0000313" key="1">
    <source>
        <dbReference type="EMBL" id="KAJ8688578.1"/>
    </source>
</evidence>
<accession>A0ACC2PZL0</accession>
<reference evidence="1" key="1">
    <citation type="submission" date="2023-04" db="EMBL/GenBank/DDBJ databases">
        <title>A chromosome-level genome assembly of the parasitoid wasp Eretmocerus hayati.</title>
        <authorList>
            <person name="Zhong Y."/>
            <person name="Liu S."/>
            <person name="Liu Y."/>
        </authorList>
    </citation>
    <scope>NUCLEOTIDE SEQUENCE</scope>
    <source>
        <strain evidence="1">ZJU_SS_LIU_2023</strain>
    </source>
</reference>
<evidence type="ECO:0000313" key="2">
    <source>
        <dbReference type="Proteomes" id="UP001239111"/>
    </source>
</evidence>
<proteinExistence type="predicted"/>
<organism evidence="1 2">
    <name type="scientific">Eretmocerus hayati</name>
    <dbReference type="NCBI Taxonomy" id="131215"/>
    <lineage>
        <taxon>Eukaryota</taxon>
        <taxon>Metazoa</taxon>
        <taxon>Ecdysozoa</taxon>
        <taxon>Arthropoda</taxon>
        <taxon>Hexapoda</taxon>
        <taxon>Insecta</taxon>
        <taxon>Pterygota</taxon>
        <taxon>Neoptera</taxon>
        <taxon>Endopterygota</taxon>
        <taxon>Hymenoptera</taxon>
        <taxon>Apocrita</taxon>
        <taxon>Proctotrupomorpha</taxon>
        <taxon>Chalcidoidea</taxon>
        <taxon>Aphelinidae</taxon>
        <taxon>Aphelininae</taxon>
        <taxon>Eretmocerus</taxon>
    </lineage>
</organism>